<dbReference type="EMBL" id="SEWF01000046">
    <property type="protein sequence ID" value="RYU93370.1"/>
    <property type="molecule type" value="Genomic_DNA"/>
</dbReference>
<dbReference type="RefSeq" id="WP_130023445.1">
    <property type="nucleotide sequence ID" value="NZ_SEWF01000046.1"/>
</dbReference>
<evidence type="ECO:0000313" key="1">
    <source>
        <dbReference type="EMBL" id="RYU93370.1"/>
    </source>
</evidence>
<dbReference type="Proteomes" id="UP000293162">
    <property type="component" value="Unassembled WGS sequence"/>
</dbReference>
<gene>
    <name evidence="1" type="ORF">EWM59_22170</name>
</gene>
<sequence length="119" mass="14506">MIFNSGINKREFNYYYKVIIENEVTNEHEVSVNQLLNLLKDYVFQSLRQFKSGKKMNLIYSTHYFFRETIEKGFYSFECDIIDFTANKVAIEAYLYNENHSKLMMKWFSVYERKVFKKI</sequence>
<organism evidence="1 2">
    <name type="scientific">Emticicia agri</name>
    <dbReference type="NCBI Taxonomy" id="2492393"/>
    <lineage>
        <taxon>Bacteria</taxon>
        <taxon>Pseudomonadati</taxon>
        <taxon>Bacteroidota</taxon>
        <taxon>Cytophagia</taxon>
        <taxon>Cytophagales</taxon>
        <taxon>Leadbetterellaceae</taxon>
        <taxon>Emticicia</taxon>
    </lineage>
</organism>
<protein>
    <submittedName>
        <fullName evidence="1">Uncharacterized protein</fullName>
    </submittedName>
</protein>
<proteinExistence type="predicted"/>
<accession>A0A4V1ZCP4</accession>
<dbReference type="AlphaFoldDB" id="A0A4V1ZCP4"/>
<name>A0A4V1ZCP4_9BACT</name>
<evidence type="ECO:0000313" key="2">
    <source>
        <dbReference type="Proteomes" id="UP000293162"/>
    </source>
</evidence>
<dbReference type="OrthoDB" id="9831236at2"/>
<comment type="caution">
    <text evidence="1">The sequence shown here is derived from an EMBL/GenBank/DDBJ whole genome shotgun (WGS) entry which is preliminary data.</text>
</comment>
<reference evidence="1 2" key="1">
    <citation type="submission" date="2019-02" db="EMBL/GenBank/DDBJ databases">
        <title>Bacterial novel species Emticicia sp. 17J42-9 isolated from soil.</title>
        <authorList>
            <person name="Jung H.-Y."/>
        </authorList>
    </citation>
    <scope>NUCLEOTIDE SEQUENCE [LARGE SCALE GENOMIC DNA]</scope>
    <source>
        <strain evidence="1 2">17J42-9</strain>
    </source>
</reference>
<keyword evidence="2" id="KW-1185">Reference proteome</keyword>